<feature type="transmembrane region" description="Helical" evidence="7">
    <location>
        <begin position="417"/>
        <end position="440"/>
    </location>
</feature>
<feature type="transmembrane region" description="Helical" evidence="7">
    <location>
        <begin position="231"/>
        <end position="253"/>
    </location>
</feature>
<keyword evidence="2" id="KW-0813">Transport</keyword>
<organism evidence="9 10">
    <name type="scientific">Rhynchospora tenuis</name>
    <dbReference type="NCBI Taxonomy" id="198213"/>
    <lineage>
        <taxon>Eukaryota</taxon>
        <taxon>Viridiplantae</taxon>
        <taxon>Streptophyta</taxon>
        <taxon>Embryophyta</taxon>
        <taxon>Tracheophyta</taxon>
        <taxon>Spermatophyta</taxon>
        <taxon>Magnoliopsida</taxon>
        <taxon>Liliopsida</taxon>
        <taxon>Poales</taxon>
        <taxon>Cyperaceae</taxon>
        <taxon>Cyperoideae</taxon>
        <taxon>Rhynchosporeae</taxon>
        <taxon>Rhynchospora</taxon>
    </lineage>
</organism>
<dbReference type="PANTHER" id="PTHR23505">
    <property type="entry name" value="SPINSTER"/>
    <property type="match status" value="1"/>
</dbReference>
<evidence type="ECO:0000256" key="4">
    <source>
        <dbReference type="ARBA" id="ARBA00022989"/>
    </source>
</evidence>
<comment type="caution">
    <text evidence="9">The sequence shown here is derived from an EMBL/GenBank/DDBJ whole genome shotgun (WGS) entry which is preliminary data.</text>
</comment>
<gene>
    <name evidence="9" type="ORF">LUZ61_011001</name>
</gene>
<feature type="transmembrane region" description="Helical" evidence="7">
    <location>
        <begin position="309"/>
        <end position="339"/>
    </location>
</feature>
<dbReference type="PANTHER" id="PTHR23505:SF52">
    <property type="entry name" value="MAJOR FACILITATOR SUPERFAMILY PROTEIN"/>
    <property type="match status" value="1"/>
</dbReference>
<comment type="subcellular location">
    <subcellularLocation>
        <location evidence="1">Membrane</location>
        <topology evidence="1">Multi-pass membrane protein</topology>
    </subcellularLocation>
</comment>
<dbReference type="GO" id="GO:0022857">
    <property type="term" value="F:transmembrane transporter activity"/>
    <property type="evidence" value="ECO:0007669"/>
    <property type="project" value="InterPro"/>
</dbReference>
<feature type="domain" description="Major facilitator superfamily (MFS) profile" evidence="8">
    <location>
        <begin position="9"/>
        <end position="444"/>
    </location>
</feature>
<keyword evidence="3 7" id="KW-0812">Transmembrane</keyword>
<dbReference type="InterPro" id="IPR020846">
    <property type="entry name" value="MFS_dom"/>
</dbReference>
<evidence type="ECO:0000256" key="3">
    <source>
        <dbReference type="ARBA" id="ARBA00022692"/>
    </source>
</evidence>
<sequence>MGSWEKRRTLLLVNLASIVDTADESLLPAVYKEVGAALHATPVGLGSLTLARSAVQALCYPLAAYMASRYNRVFVITLGAFLWGTATFLVAVSRTFLEVAISRGLNGIGLALAAPAIQALVADSTNDRNRGLAFGWLQFTGLLGSIIGRFIALLLAPTTFLGIDGWRIAFVVVAVVSMIVGMLVWSYAVDPHFSSEPVSKEEDVVYKSVLNEVKDFLKETKSIIQIPSFQIFIAQGVPGTFAGAAFSFLPMWFELIGFSHKYTAFLLTLLSIAYAIGGVFAGVMGDFLAQRLPNAGRVILSQISSGSKIPIAGVLLLGLPYDASSGAIYAVVIFFMGLITSWEDAATNNPIFAEIVPVKSRTSIYALDRSFETVLASFAPPIVGLLAEKTYDYKLGDGIRNDDPKINQENAASLAKALYTAVAIPMALCCSIYSFLYCTYPRDRERAKMDSLIASEIQNIEMESSELVTNYSQLRQFDPEYLDEDFESDVTVGERPLVPE</sequence>
<dbReference type="GO" id="GO:0016020">
    <property type="term" value="C:membrane"/>
    <property type="evidence" value="ECO:0007669"/>
    <property type="project" value="UniProtKB-SubCell"/>
</dbReference>
<feature type="transmembrane region" description="Helical" evidence="7">
    <location>
        <begin position="73"/>
        <end position="92"/>
    </location>
</feature>
<feature type="transmembrane region" description="Helical" evidence="7">
    <location>
        <begin position="104"/>
        <end position="122"/>
    </location>
</feature>
<dbReference type="SUPFAM" id="SSF103473">
    <property type="entry name" value="MFS general substrate transporter"/>
    <property type="match status" value="1"/>
</dbReference>
<evidence type="ECO:0000256" key="2">
    <source>
        <dbReference type="ARBA" id="ARBA00022448"/>
    </source>
</evidence>
<keyword evidence="5 7" id="KW-0472">Membrane</keyword>
<comment type="similarity">
    <text evidence="6">Belongs to the major facilitator superfamily. Spinster (TC 2.A.1.49) family.</text>
</comment>
<feature type="transmembrane region" description="Helical" evidence="7">
    <location>
        <begin position="265"/>
        <end position="288"/>
    </location>
</feature>
<protein>
    <recommendedName>
        <fullName evidence="8">Major facilitator superfamily (MFS) profile domain-containing protein</fullName>
    </recommendedName>
</protein>
<dbReference type="InterPro" id="IPR036259">
    <property type="entry name" value="MFS_trans_sf"/>
</dbReference>
<evidence type="ECO:0000256" key="5">
    <source>
        <dbReference type="ARBA" id="ARBA00023136"/>
    </source>
</evidence>
<dbReference type="Proteomes" id="UP001210211">
    <property type="component" value="Unassembled WGS sequence"/>
</dbReference>
<dbReference type="EMBL" id="JAMRDG010000001">
    <property type="protein sequence ID" value="KAJ3707296.1"/>
    <property type="molecule type" value="Genomic_DNA"/>
</dbReference>
<name>A0AAD6A059_9POAL</name>
<evidence type="ECO:0000259" key="8">
    <source>
        <dbReference type="PROSITE" id="PS50850"/>
    </source>
</evidence>
<evidence type="ECO:0000313" key="10">
    <source>
        <dbReference type="Proteomes" id="UP001210211"/>
    </source>
</evidence>
<keyword evidence="4 7" id="KW-1133">Transmembrane helix</keyword>
<feature type="transmembrane region" description="Helical" evidence="7">
    <location>
        <begin position="134"/>
        <end position="156"/>
    </location>
</feature>
<proteinExistence type="inferred from homology"/>
<dbReference type="InterPro" id="IPR044770">
    <property type="entry name" value="MFS_spinster-like"/>
</dbReference>
<dbReference type="PROSITE" id="PS50850">
    <property type="entry name" value="MFS"/>
    <property type="match status" value="1"/>
</dbReference>
<accession>A0AAD6A059</accession>
<feature type="transmembrane region" description="Helical" evidence="7">
    <location>
        <begin position="168"/>
        <end position="189"/>
    </location>
</feature>
<dbReference type="AlphaFoldDB" id="A0AAD6A059"/>
<dbReference type="Pfam" id="PF07690">
    <property type="entry name" value="MFS_1"/>
    <property type="match status" value="1"/>
</dbReference>
<evidence type="ECO:0000256" key="7">
    <source>
        <dbReference type="SAM" id="Phobius"/>
    </source>
</evidence>
<evidence type="ECO:0000313" key="9">
    <source>
        <dbReference type="EMBL" id="KAJ3707296.1"/>
    </source>
</evidence>
<dbReference type="CDD" id="cd17328">
    <property type="entry name" value="MFS_spinster_like"/>
    <property type="match status" value="1"/>
</dbReference>
<evidence type="ECO:0000256" key="6">
    <source>
        <dbReference type="ARBA" id="ARBA00024338"/>
    </source>
</evidence>
<reference evidence="9 10" key="1">
    <citation type="journal article" date="2022" name="Cell">
        <title>Repeat-based holocentromeres influence genome architecture and karyotype evolution.</title>
        <authorList>
            <person name="Hofstatter P.G."/>
            <person name="Thangavel G."/>
            <person name="Lux T."/>
            <person name="Neumann P."/>
            <person name="Vondrak T."/>
            <person name="Novak P."/>
            <person name="Zhang M."/>
            <person name="Costa L."/>
            <person name="Castellani M."/>
            <person name="Scott A."/>
            <person name="Toegelov H."/>
            <person name="Fuchs J."/>
            <person name="Mata-Sucre Y."/>
            <person name="Dias Y."/>
            <person name="Vanzela A.L.L."/>
            <person name="Huettel B."/>
            <person name="Almeida C.C.S."/>
            <person name="Simkova H."/>
            <person name="Souza G."/>
            <person name="Pedrosa-Harand A."/>
            <person name="Macas J."/>
            <person name="Mayer K.F.X."/>
            <person name="Houben A."/>
            <person name="Marques A."/>
        </authorList>
    </citation>
    <scope>NUCLEOTIDE SEQUENCE [LARGE SCALE GENOMIC DNA]</scope>
    <source>
        <strain evidence="9">RhyTen1mFocal</strain>
    </source>
</reference>
<evidence type="ECO:0000256" key="1">
    <source>
        <dbReference type="ARBA" id="ARBA00004141"/>
    </source>
</evidence>
<dbReference type="InterPro" id="IPR011701">
    <property type="entry name" value="MFS"/>
</dbReference>
<dbReference type="Gene3D" id="1.20.1250.20">
    <property type="entry name" value="MFS general substrate transporter like domains"/>
    <property type="match status" value="1"/>
</dbReference>
<keyword evidence="10" id="KW-1185">Reference proteome</keyword>